<evidence type="ECO:0000256" key="3">
    <source>
        <dbReference type="ARBA" id="ARBA00023235"/>
    </source>
</evidence>
<sequence length="236" mass="26745">MLRADKLLASMGFGSRKEVKKLLKKGGFTVNEAVVKDGKTHVNPEADTLEVFGERLYYKPFIYLMMNKPQGVVSATDDKRDRTVIDLLEPEDALYDPFPVGRLDKDTTGLLLLTNDGQLAHKLTSPKKKVDKQYLVHLEKSIDEADILALEQGIELDDGYVTKPAVVELVNDQEKDVVYLTIQEGKFHQVKRMFQARGNRVVALKRKRIGPLNLDETLSLGTYRELTEDELEKLLD</sequence>
<dbReference type="EC" id="5.4.99.-" evidence="5"/>
<dbReference type="Pfam" id="PF01479">
    <property type="entry name" value="S4"/>
    <property type="match status" value="1"/>
</dbReference>
<dbReference type="AlphaFoldDB" id="A0A9Q4FXK4"/>
<comment type="caution">
    <text evidence="7">The sequence shown here is derived from an EMBL/GenBank/DDBJ whole genome shotgun (WGS) entry which is preliminary data.</text>
</comment>
<dbReference type="Proteomes" id="UP001057753">
    <property type="component" value="Unassembled WGS sequence"/>
</dbReference>
<dbReference type="PROSITE" id="PS50889">
    <property type="entry name" value="S4"/>
    <property type="match status" value="1"/>
</dbReference>
<dbReference type="CDD" id="cd02553">
    <property type="entry name" value="PseudoU_synth_RsuA"/>
    <property type="match status" value="1"/>
</dbReference>
<name>A0A9Q4FXK4_SALAG</name>
<evidence type="ECO:0000256" key="1">
    <source>
        <dbReference type="ARBA" id="ARBA00008348"/>
    </source>
</evidence>
<accession>A0A9Q4FXK4</accession>
<dbReference type="Gene3D" id="3.30.70.580">
    <property type="entry name" value="Pseudouridine synthase I, catalytic domain, N-terminal subdomain"/>
    <property type="match status" value="1"/>
</dbReference>
<dbReference type="Gene3D" id="3.10.290.10">
    <property type="entry name" value="RNA-binding S4 domain"/>
    <property type="match status" value="1"/>
</dbReference>
<dbReference type="InterPro" id="IPR018496">
    <property type="entry name" value="PsdUridine_synth_RsuA/RluB_CS"/>
</dbReference>
<dbReference type="InterPro" id="IPR036986">
    <property type="entry name" value="S4_RNA-bd_sf"/>
</dbReference>
<dbReference type="CDD" id="cd00165">
    <property type="entry name" value="S4"/>
    <property type="match status" value="1"/>
</dbReference>
<dbReference type="SUPFAM" id="SSF55120">
    <property type="entry name" value="Pseudouridine synthase"/>
    <property type="match status" value="1"/>
</dbReference>
<evidence type="ECO:0000256" key="4">
    <source>
        <dbReference type="PROSITE-ProRule" id="PRU00182"/>
    </source>
</evidence>
<dbReference type="NCBIfam" id="TIGR00093">
    <property type="entry name" value="pseudouridine synthase"/>
    <property type="match status" value="1"/>
</dbReference>
<evidence type="ECO:0000256" key="2">
    <source>
        <dbReference type="ARBA" id="ARBA00022884"/>
    </source>
</evidence>
<protein>
    <recommendedName>
        <fullName evidence="5">Pseudouridine synthase</fullName>
        <ecNumber evidence="5">5.4.99.-</ecNumber>
    </recommendedName>
</protein>
<dbReference type="GO" id="GO:0120159">
    <property type="term" value="F:rRNA pseudouridine synthase activity"/>
    <property type="evidence" value="ECO:0007669"/>
    <property type="project" value="UniProtKB-ARBA"/>
</dbReference>
<dbReference type="GO" id="GO:0000455">
    <property type="term" value="P:enzyme-directed rRNA pseudouridine synthesis"/>
    <property type="evidence" value="ECO:0007669"/>
    <property type="project" value="UniProtKB-ARBA"/>
</dbReference>
<keyword evidence="8" id="KW-1185">Reference proteome</keyword>
<evidence type="ECO:0000313" key="7">
    <source>
        <dbReference type="EMBL" id="MCR6095461.1"/>
    </source>
</evidence>
<dbReference type="GO" id="GO:0003723">
    <property type="term" value="F:RNA binding"/>
    <property type="evidence" value="ECO:0007669"/>
    <property type="project" value="UniProtKB-KW"/>
</dbReference>
<dbReference type="EMBL" id="JABXYM010000001">
    <property type="protein sequence ID" value="MCR6095461.1"/>
    <property type="molecule type" value="Genomic_DNA"/>
</dbReference>
<dbReference type="InterPro" id="IPR002942">
    <property type="entry name" value="S4_RNA-bd"/>
</dbReference>
<dbReference type="SUPFAM" id="SSF55174">
    <property type="entry name" value="Alpha-L RNA-binding motif"/>
    <property type="match status" value="1"/>
</dbReference>
<keyword evidence="2 4" id="KW-0694">RNA-binding</keyword>
<dbReference type="InterPro" id="IPR000748">
    <property type="entry name" value="PsdUridine_synth_RsuA/RluB/E/F"/>
</dbReference>
<dbReference type="InterPro" id="IPR020094">
    <property type="entry name" value="TruA/RsuA/RluB/E/F_N"/>
</dbReference>
<dbReference type="InterPro" id="IPR020103">
    <property type="entry name" value="PsdUridine_synth_cat_dom_sf"/>
</dbReference>
<dbReference type="InterPro" id="IPR042092">
    <property type="entry name" value="PsdUridine_s_RsuA/RluB/E/F_cat"/>
</dbReference>
<dbReference type="Gene3D" id="3.30.70.1560">
    <property type="entry name" value="Alpha-L RNA-binding motif"/>
    <property type="match status" value="1"/>
</dbReference>
<dbReference type="PANTHER" id="PTHR47683:SF4">
    <property type="entry name" value="PSEUDOURIDINE SYNTHASE"/>
    <property type="match status" value="1"/>
</dbReference>
<comment type="similarity">
    <text evidence="1 5">Belongs to the pseudouridine synthase RsuA family.</text>
</comment>
<evidence type="ECO:0000259" key="6">
    <source>
        <dbReference type="SMART" id="SM00363"/>
    </source>
</evidence>
<evidence type="ECO:0000313" key="8">
    <source>
        <dbReference type="Proteomes" id="UP001057753"/>
    </source>
</evidence>
<reference evidence="7" key="1">
    <citation type="submission" date="2020-06" db="EMBL/GenBank/DDBJ databases">
        <title>Insight into the genomes of haloalkaliphilic bacilli from Kenyan soda lakes.</title>
        <authorList>
            <person name="Mwirichia R."/>
            <person name="Villamizar G.C."/>
            <person name="Poehlein A."/>
            <person name="Mugweru J."/>
            <person name="Kipnyargis A."/>
            <person name="Kiplimo D."/>
            <person name="Orwa P."/>
            <person name="Daniel R."/>
        </authorList>
    </citation>
    <scope>NUCLEOTIDE SEQUENCE</scope>
    <source>
        <strain evidence="7">B1096_S55</strain>
    </source>
</reference>
<evidence type="ECO:0000256" key="5">
    <source>
        <dbReference type="RuleBase" id="RU003887"/>
    </source>
</evidence>
<dbReference type="GO" id="GO:0005829">
    <property type="term" value="C:cytosol"/>
    <property type="evidence" value="ECO:0007669"/>
    <property type="project" value="UniProtKB-ARBA"/>
</dbReference>
<keyword evidence="3 5" id="KW-0413">Isomerase</keyword>
<dbReference type="FunFam" id="3.30.70.1560:FF:000001">
    <property type="entry name" value="Pseudouridine synthase"/>
    <property type="match status" value="1"/>
</dbReference>
<dbReference type="PANTHER" id="PTHR47683">
    <property type="entry name" value="PSEUDOURIDINE SYNTHASE FAMILY PROTEIN-RELATED"/>
    <property type="match status" value="1"/>
</dbReference>
<dbReference type="SMART" id="SM00363">
    <property type="entry name" value="S4"/>
    <property type="match status" value="1"/>
</dbReference>
<dbReference type="InterPro" id="IPR006145">
    <property type="entry name" value="PsdUridine_synth_RsuA/RluA"/>
</dbReference>
<organism evidence="7 8">
    <name type="scientific">Salipaludibacillus agaradhaerens</name>
    <name type="common">Bacillus agaradhaerens</name>
    <dbReference type="NCBI Taxonomy" id="76935"/>
    <lineage>
        <taxon>Bacteria</taxon>
        <taxon>Bacillati</taxon>
        <taxon>Bacillota</taxon>
        <taxon>Bacilli</taxon>
        <taxon>Bacillales</taxon>
        <taxon>Bacillaceae</taxon>
    </lineage>
</organism>
<gene>
    <name evidence="7" type="ORF">HXA33_02805</name>
</gene>
<dbReference type="Pfam" id="PF00849">
    <property type="entry name" value="PseudoU_synth_2"/>
    <property type="match status" value="1"/>
</dbReference>
<dbReference type="InterPro" id="IPR050343">
    <property type="entry name" value="RsuA_PseudoU_synthase"/>
</dbReference>
<dbReference type="PROSITE" id="PS01149">
    <property type="entry name" value="PSI_RSU"/>
    <property type="match status" value="1"/>
</dbReference>
<proteinExistence type="inferred from homology"/>
<feature type="domain" description="RNA-binding S4" evidence="6">
    <location>
        <begin position="2"/>
        <end position="61"/>
    </location>
</feature>